<evidence type="ECO:0008006" key="3">
    <source>
        <dbReference type="Google" id="ProtNLM"/>
    </source>
</evidence>
<dbReference type="Proteomes" id="UP000191056">
    <property type="component" value="Unassembled WGS sequence"/>
</dbReference>
<evidence type="ECO:0000313" key="1">
    <source>
        <dbReference type="EMBL" id="OPJ56131.1"/>
    </source>
</evidence>
<organism evidence="1 2">
    <name type="scientific">Clostridium chromiireducens</name>
    <dbReference type="NCBI Taxonomy" id="225345"/>
    <lineage>
        <taxon>Bacteria</taxon>
        <taxon>Bacillati</taxon>
        <taxon>Bacillota</taxon>
        <taxon>Clostridia</taxon>
        <taxon>Eubacteriales</taxon>
        <taxon>Clostridiaceae</taxon>
        <taxon>Clostridium</taxon>
    </lineage>
</organism>
<sequence length="227" mass="26856">MSYELLSVVPWGRSLKEYKAMFKLTNEDIKKEIASFGDGPASFNSEMNKLKNNVTSFDPIYGFTKEQILNRIIETKEIVMKQTEENKENFIWTTIKNLEELEKMRMEAMYNFIDDFEKGKVEKRYITHELPNKTIFHDKHFDIGLSSHFLLLYSNLGLDFHIKSIDEMLRICNEVRIFPILDLNADESSLLKPIIEKYNKSYVVEIEKTNYIFQKDGDKMLTIRRIP</sequence>
<dbReference type="STRING" id="225345.CLCHR_45850"/>
<comment type="caution">
    <text evidence="1">The sequence shown here is derived from an EMBL/GenBank/DDBJ whole genome shotgun (WGS) entry which is preliminary data.</text>
</comment>
<gene>
    <name evidence="1" type="ORF">CLCHR_45850</name>
</gene>
<name>A0A1V4I835_9CLOT</name>
<reference evidence="1 2" key="1">
    <citation type="submission" date="2017-03" db="EMBL/GenBank/DDBJ databases">
        <title>Genome sequence of Clostridium chromiireducens DSM 23318.</title>
        <authorList>
            <person name="Poehlein A."/>
            <person name="Daniel R."/>
        </authorList>
    </citation>
    <scope>NUCLEOTIDE SEQUENCE [LARGE SCALE GENOMIC DNA]</scope>
    <source>
        <strain evidence="1 2">DSM 23318</strain>
    </source>
</reference>
<dbReference type="EMBL" id="MZGT01000113">
    <property type="protein sequence ID" value="OPJ56131.1"/>
    <property type="molecule type" value="Genomic_DNA"/>
</dbReference>
<keyword evidence="2" id="KW-1185">Reference proteome</keyword>
<dbReference type="OrthoDB" id="9787807at2"/>
<proteinExistence type="predicted"/>
<dbReference type="RefSeq" id="WP_079442190.1">
    <property type="nucleotide sequence ID" value="NZ_MZGT01000113.1"/>
</dbReference>
<dbReference type="AlphaFoldDB" id="A0A1V4I835"/>
<evidence type="ECO:0000313" key="2">
    <source>
        <dbReference type="Proteomes" id="UP000191056"/>
    </source>
</evidence>
<accession>A0A1V4I835</accession>
<protein>
    <recommendedName>
        <fullName evidence="3">SAM-dependent methyltransferase</fullName>
    </recommendedName>
</protein>